<feature type="region of interest" description="Disordered" evidence="1">
    <location>
        <begin position="26"/>
        <end position="66"/>
    </location>
</feature>
<dbReference type="Proteomes" id="UP000009045">
    <property type="component" value="Plasmid pSmeSM11d"/>
</dbReference>
<evidence type="ECO:0000313" key="3">
    <source>
        <dbReference type="Proteomes" id="UP000009045"/>
    </source>
</evidence>
<evidence type="ECO:0000256" key="1">
    <source>
        <dbReference type="SAM" id="MobiDB-lite"/>
    </source>
</evidence>
<dbReference type="KEGG" id="smx:SM11_pD0895"/>
<reference evidence="2 3" key="1">
    <citation type="journal article" date="2011" name="J. Biotechnol.">
        <title>The complete genome sequence of the dominant Sinorhizobium meliloti field isolate SM11 extends the S. meliloti pan-genome.</title>
        <authorList>
            <person name="Schneiker-Bekel S."/>
            <person name="Wibberg D."/>
            <person name="Bekel T."/>
            <person name="Blom J."/>
            <person name="Linke B."/>
            <person name="Neuweger H."/>
            <person name="Stiens M."/>
            <person name="Vorholter F.J."/>
            <person name="Weidner S."/>
            <person name="Goesmann A."/>
            <person name="Puhler A."/>
            <person name="Schluter A."/>
        </authorList>
    </citation>
    <scope>NUCLEOTIDE SEQUENCE [LARGE SCALE GENOMIC DNA]</scope>
    <source>
        <strain evidence="2 3">SM11</strain>
        <plasmid evidence="3">pSmeSM11d</plasmid>
    </source>
</reference>
<gene>
    <name evidence="2" type="ordered locus">SM11_pD0895</name>
</gene>
<dbReference type="AlphaFoldDB" id="F7XGQ1"/>
<keyword evidence="2" id="KW-0614">Plasmid</keyword>
<dbReference type="HOGENOM" id="CLU_2828925_0_0_5"/>
<protein>
    <submittedName>
        <fullName evidence="2">Uncharacterized protein</fullName>
    </submittedName>
</protein>
<dbReference type="EMBL" id="CP001832">
    <property type="protein sequence ID" value="AEH83727.1"/>
    <property type="molecule type" value="Genomic_DNA"/>
</dbReference>
<name>F7XGQ1_SINMM</name>
<proteinExistence type="predicted"/>
<organism evidence="2 3">
    <name type="scientific">Sinorhizobium meliloti (strain SM11)</name>
    <dbReference type="NCBI Taxonomy" id="707241"/>
    <lineage>
        <taxon>Bacteria</taxon>
        <taxon>Pseudomonadati</taxon>
        <taxon>Pseudomonadota</taxon>
        <taxon>Alphaproteobacteria</taxon>
        <taxon>Hyphomicrobiales</taxon>
        <taxon>Rhizobiaceae</taxon>
        <taxon>Sinorhizobium/Ensifer group</taxon>
        <taxon>Sinorhizobium</taxon>
    </lineage>
</organism>
<geneLocation type="plasmid" evidence="2 3">
    <name>pSmeSM11d</name>
</geneLocation>
<feature type="compositionally biased region" description="Polar residues" evidence="1">
    <location>
        <begin position="41"/>
        <end position="52"/>
    </location>
</feature>
<accession>F7XGQ1</accession>
<sequence>MDAAMQSARAAFCGKTQLSNNCEFETPAGRGLAAPGGKVQHSCTETLSSNRIGSKGRSVGSESLPQ</sequence>
<evidence type="ECO:0000313" key="2">
    <source>
        <dbReference type="EMBL" id="AEH83727.1"/>
    </source>
</evidence>